<keyword evidence="4" id="KW-1185">Reference proteome</keyword>
<reference evidence="3 4" key="1">
    <citation type="submission" date="2022-12" db="EMBL/GenBank/DDBJ databases">
        <title>Two new species, Stenotrophomonas aracearum and Stenotrophomonas oahuensis, isolated from Anthurium (Araceae family) in Hawaii.</title>
        <authorList>
            <person name="Chunag S.C."/>
            <person name="Dobhal S."/>
            <person name="Alvarez A."/>
            <person name="Arif M."/>
        </authorList>
    </citation>
    <scope>NUCLEOTIDE SEQUENCE [LARGE SCALE GENOMIC DNA]</scope>
    <source>
        <strain evidence="3 4">A5586</strain>
    </source>
</reference>
<evidence type="ECO:0000259" key="2">
    <source>
        <dbReference type="PROSITE" id="PS50943"/>
    </source>
</evidence>
<evidence type="ECO:0000256" key="1">
    <source>
        <dbReference type="ARBA" id="ARBA00023125"/>
    </source>
</evidence>
<sequence>MNNVTSLVPVHPGKYLVEKYMDPLGISVEELATDLRISPALVSDIMAGRKGVTADTAMRLGRYFRTTYLFWLKMQANYDMHIARIKYAESIARIRPMKGREKASADVLKFRS</sequence>
<dbReference type="PANTHER" id="PTHR36924">
    <property type="entry name" value="ANTITOXIN HIGA-1"/>
    <property type="match status" value="1"/>
</dbReference>
<dbReference type="InterPro" id="IPR010982">
    <property type="entry name" value="Lambda_DNA-bd_dom_sf"/>
</dbReference>
<dbReference type="InterPro" id="IPR013430">
    <property type="entry name" value="Toxin_antidote_HigA"/>
</dbReference>
<dbReference type="InterPro" id="IPR001387">
    <property type="entry name" value="Cro/C1-type_HTH"/>
</dbReference>
<proteinExistence type="predicted"/>
<dbReference type="Proteomes" id="UP001302072">
    <property type="component" value="Chromosome"/>
</dbReference>
<evidence type="ECO:0000313" key="4">
    <source>
        <dbReference type="Proteomes" id="UP001302072"/>
    </source>
</evidence>
<dbReference type="PANTHER" id="PTHR36924:SF1">
    <property type="entry name" value="ANTITOXIN HIGA-1"/>
    <property type="match status" value="1"/>
</dbReference>
<protein>
    <submittedName>
        <fullName evidence="3">HigA family addiction module antitoxin</fullName>
    </submittedName>
</protein>
<feature type="domain" description="HTH cro/C1-type" evidence="2">
    <location>
        <begin position="17"/>
        <end position="71"/>
    </location>
</feature>
<name>A0ABY9YKJ0_9GAMM</name>
<dbReference type="RefSeq" id="WP_311190380.1">
    <property type="nucleotide sequence ID" value="NZ_CP115541.1"/>
</dbReference>
<dbReference type="PROSITE" id="PS50943">
    <property type="entry name" value="HTH_CROC1"/>
    <property type="match status" value="1"/>
</dbReference>
<dbReference type="Pfam" id="PF01381">
    <property type="entry name" value="HTH_3"/>
    <property type="match status" value="1"/>
</dbReference>
<dbReference type="SMART" id="SM00530">
    <property type="entry name" value="HTH_XRE"/>
    <property type="match status" value="1"/>
</dbReference>
<organism evidence="3 4">
    <name type="scientific">Stenotrophomonas oahuensis</name>
    <dbReference type="NCBI Taxonomy" id="3003271"/>
    <lineage>
        <taxon>Bacteria</taxon>
        <taxon>Pseudomonadati</taxon>
        <taxon>Pseudomonadota</taxon>
        <taxon>Gammaproteobacteria</taxon>
        <taxon>Lysobacterales</taxon>
        <taxon>Lysobacteraceae</taxon>
        <taxon>Stenotrophomonas</taxon>
    </lineage>
</organism>
<keyword evidence="1" id="KW-0238">DNA-binding</keyword>
<accession>A0ABY9YKJ0</accession>
<dbReference type="NCBIfam" id="TIGR02607">
    <property type="entry name" value="antidote_HigA"/>
    <property type="match status" value="1"/>
</dbReference>
<dbReference type="CDD" id="cd00093">
    <property type="entry name" value="HTH_XRE"/>
    <property type="match status" value="1"/>
</dbReference>
<dbReference type="SUPFAM" id="SSF47413">
    <property type="entry name" value="lambda repressor-like DNA-binding domains"/>
    <property type="match status" value="1"/>
</dbReference>
<evidence type="ECO:0000313" key="3">
    <source>
        <dbReference type="EMBL" id="WNH51121.1"/>
    </source>
</evidence>
<dbReference type="Gene3D" id="1.10.260.40">
    <property type="entry name" value="lambda repressor-like DNA-binding domains"/>
    <property type="match status" value="1"/>
</dbReference>
<gene>
    <name evidence="3" type="ORF">PDM29_12155</name>
</gene>
<dbReference type="EMBL" id="CP115541">
    <property type="protein sequence ID" value="WNH51121.1"/>
    <property type="molecule type" value="Genomic_DNA"/>
</dbReference>